<dbReference type="CDD" id="cd00761">
    <property type="entry name" value="Glyco_tranf_GTA_type"/>
    <property type="match status" value="1"/>
</dbReference>
<dbReference type="RefSeq" id="WP_192067271.1">
    <property type="nucleotide sequence ID" value="NZ_JACYWY010000001.1"/>
</dbReference>
<evidence type="ECO:0000256" key="1">
    <source>
        <dbReference type="ARBA" id="ARBA00022519"/>
    </source>
</evidence>
<accession>A0ABR9BY99</accession>
<name>A0ABR9BY99_9PSED</name>
<reference evidence="3 4" key="1">
    <citation type="journal article" date="2020" name="FEMS Microbiol. Ecol.">
        <title>Temporal dynamics of bacterial communities during seed development and maturation.</title>
        <authorList>
            <person name="Chesneau G."/>
            <person name="Torres-Cortes G."/>
            <person name="Briand M."/>
            <person name="Darrasse A."/>
            <person name="Preveaux A."/>
            <person name="Marais C."/>
            <person name="Jacques M.A."/>
            <person name="Shade A."/>
            <person name="Barret M."/>
        </authorList>
    </citation>
    <scope>NUCLEOTIDE SEQUENCE [LARGE SCALE GENOMIC DNA]</scope>
    <source>
        <strain evidence="3 4">CFBP13599</strain>
    </source>
</reference>
<keyword evidence="4" id="KW-1185">Reference proteome</keyword>
<feature type="domain" description="Glycosyltransferase 2-like" evidence="2">
    <location>
        <begin position="9"/>
        <end position="158"/>
    </location>
</feature>
<keyword evidence="1" id="KW-0997">Cell inner membrane</keyword>
<gene>
    <name evidence="3" type="ORF">IFT38_09800</name>
</gene>
<dbReference type="Pfam" id="PF00535">
    <property type="entry name" value="Glycos_transf_2"/>
    <property type="match status" value="1"/>
</dbReference>
<organism evidence="3 4">
    <name type="scientific">Pseudomonas coleopterorum</name>
    <dbReference type="NCBI Taxonomy" id="1605838"/>
    <lineage>
        <taxon>Bacteria</taxon>
        <taxon>Pseudomonadati</taxon>
        <taxon>Pseudomonadota</taxon>
        <taxon>Gammaproteobacteria</taxon>
        <taxon>Pseudomonadales</taxon>
        <taxon>Pseudomonadaceae</taxon>
        <taxon>Pseudomonas</taxon>
    </lineage>
</organism>
<dbReference type="Proteomes" id="UP000620025">
    <property type="component" value="Unassembled WGS sequence"/>
</dbReference>
<comment type="caution">
    <text evidence="3">The sequence shown here is derived from an EMBL/GenBank/DDBJ whole genome shotgun (WGS) entry which is preliminary data.</text>
</comment>
<evidence type="ECO:0000313" key="3">
    <source>
        <dbReference type="EMBL" id="MBD8769835.1"/>
    </source>
</evidence>
<dbReference type="PANTHER" id="PTHR43685">
    <property type="entry name" value="GLYCOSYLTRANSFERASE"/>
    <property type="match status" value="1"/>
</dbReference>
<proteinExistence type="predicted"/>
<sequence length="302" mass="34254">MTLPTTLISVVVPTYNYGRYLHRVLDSILDQWSDDLELIIVDDGSTDDTARIVDGYLPRFASVQYLYQANAGAAAARNHGIRVARGRFILPVDADDELIPGAIAVLRAMVKATPGTDVIIGAHVSVHPDGRERTRLPAPVPDLSAKAKICRYLLQKRISFAPSSILITRELLIKRPYAEQLRSGEDIPVFAYLLVAAQKIMITDQVIARIHKHPDSLRNDRRDEESLALAMTTEVFSTLPAECQPLRRRYQAQRYLSLFRAALRQKERSKALHYYRRALYLSGPQALRWVYLRKAINLFFKD</sequence>
<protein>
    <submittedName>
        <fullName evidence="3">Glycosyltransferase family 2 protein</fullName>
    </submittedName>
</protein>
<dbReference type="SUPFAM" id="SSF53448">
    <property type="entry name" value="Nucleotide-diphospho-sugar transferases"/>
    <property type="match status" value="1"/>
</dbReference>
<keyword evidence="1" id="KW-1003">Cell membrane</keyword>
<dbReference type="Gene3D" id="3.90.550.10">
    <property type="entry name" value="Spore Coat Polysaccharide Biosynthesis Protein SpsA, Chain A"/>
    <property type="match status" value="1"/>
</dbReference>
<dbReference type="InterPro" id="IPR050834">
    <property type="entry name" value="Glycosyltransf_2"/>
</dbReference>
<dbReference type="InterPro" id="IPR001173">
    <property type="entry name" value="Glyco_trans_2-like"/>
</dbReference>
<keyword evidence="1" id="KW-0472">Membrane</keyword>
<dbReference type="PANTHER" id="PTHR43685:SF11">
    <property type="entry name" value="GLYCOSYLTRANSFERASE TAGX-RELATED"/>
    <property type="match status" value="1"/>
</dbReference>
<dbReference type="EMBL" id="JACYWZ010000003">
    <property type="protein sequence ID" value="MBD8769835.1"/>
    <property type="molecule type" value="Genomic_DNA"/>
</dbReference>
<evidence type="ECO:0000259" key="2">
    <source>
        <dbReference type="Pfam" id="PF00535"/>
    </source>
</evidence>
<dbReference type="InterPro" id="IPR029044">
    <property type="entry name" value="Nucleotide-diphossugar_trans"/>
</dbReference>
<evidence type="ECO:0000313" key="4">
    <source>
        <dbReference type="Proteomes" id="UP000620025"/>
    </source>
</evidence>